<keyword evidence="3" id="KW-1185">Reference proteome</keyword>
<feature type="compositionally biased region" description="Low complexity" evidence="1">
    <location>
        <begin position="608"/>
        <end position="620"/>
    </location>
</feature>
<feature type="compositionally biased region" description="Polar residues" evidence="1">
    <location>
        <begin position="299"/>
        <end position="318"/>
    </location>
</feature>
<organism evidence="3 4">
    <name type="scientific">Neodiprion lecontei</name>
    <name type="common">Redheaded pine sawfly</name>
    <dbReference type="NCBI Taxonomy" id="441921"/>
    <lineage>
        <taxon>Eukaryota</taxon>
        <taxon>Metazoa</taxon>
        <taxon>Ecdysozoa</taxon>
        <taxon>Arthropoda</taxon>
        <taxon>Hexapoda</taxon>
        <taxon>Insecta</taxon>
        <taxon>Pterygota</taxon>
        <taxon>Neoptera</taxon>
        <taxon>Endopterygota</taxon>
        <taxon>Hymenoptera</taxon>
        <taxon>Tenthredinoidea</taxon>
        <taxon>Diprionidae</taxon>
        <taxon>Diprioninae</taxon>
        <taxon>Neodiprion</taxon>
    </lineage>
</organism>
<dbReference type="Proteomes" id="UP000829291">
    <property type="component" value="Chromosome 6"/>
</dbReference>
<evidence type="ECO:0000256" key="1">
    <source>
        <dbReference type="SAM" id="MobiDB-lite"/>
    </source>
</evidence>
<evidence type="ECO:0000256" key="2">
    <source>
        <dbReference type="SAM" id="SignalP"/>
    </source>
</evidence>
<feature type="region of interest" description="Disordered" evidence="1">
    <location>
        <begin position="380"/>
        <end position="399"/>
    </location>
</feature>
<feature type="region of interest" description="Disordered" evidence="1">
    <location>
        <begin position="570"/>
        <end position="645"/>
    </location>
</feature>
<sequence length="1160" mass="128276">MRFKLLKLATVLLIAGSSYGRPQKLEVSRNLQPEVEDLNTETWRPVQRGVNFAQEPKPVVKDLPQIVEGNSRIDVSKSHRDATDLPDMKQSLRTVATQLLNVTDPNESPKTTVDLKNEAGRTSAPKRLVTVGKIGKFGNTASTDAKSKTEDPDLLIKEINSEISSMESIGVSFGRPMNSKFGYFESSHPGLAMAVTDEELEKELSSRRDVIGYKNQLTTPGGISTWILLNPPTTTPKSVQQEAKKPVDTVNKFAAKPTSSIEKIKVDQQGQKKPIAIVEKVMPTESSGKLATNKVKPAPSNSRNVPKTTTAKPQVAQTTPKKATVKAGQSAAEVTTPKTAVMTSTPTPTVEKSNFPTTEKVLTVTKKIFQVQRTTQQKLATSTTTVRSTPKIPKGNLNRTRFPARTTTAKPANKPETVSTTRIEKVTFKPVQMIQTPKDETIIERPTFVAKIKTPVPVEMPKSTPAPAPKSTTPEIRETTTVPKTDFTGSDLVEVPVQTKPPITKINNVLKAQMKKPIDEATKIEDPVLKSKKQSADEKVDALSDQAISQALNNSQIDLKFDFNPELTKIEIKSPPEEPLLSTTTKKPRRSSQKRRRNKNKAKRRRPSTSTTESSEVTTELIASETALQESKVEPETKEVNATKTKKKQVEKPIGTQIYNYLSREIMPSFGVVSLVGLGLGLASYFLYPFGGGIARRNYEVEPNYKYNLGEYGGNYGQSEEEVFSKVIQGMTNHEAKYGGAKDYDNYYRYQKFGGPAITDTKLTKRIDHRYPTSSSELSYKPLENNYDMKYKNTEFKYPEVSTTANYFERQKQSGYTVSADGEPDRQFVVGSVPKEYGYVESPVVGQKTPTYGGNGDSQTQFEQDVAQNYAFPKNSANIPPLQSYGQPEALPLKSDTNYEEIEITPTAVAVEHGPRALKVKRSIDEEHSRAHPRFRRESVIQVIPPSGTLAVTEKEENLSNEIFDILDLMIPGKGEARNVKDHTMSNAIDHDEKIEKKREGEKAKIGDSTTEKIVEHEGEKTSEKLVSPTVIPTMSPTETSSSINSLSTTASQEAKVITTTPAAFSEEAPTESQTKDESTDDTATETEGQDLEEATVEWIDAATTTEKADKPEESGFNVFEFVRKVAEIKFRLGLTILKHASEGFARYLGGVQKRINGEE</sequence>
<evidence type="ECO:0000313" key="3">
    <source>
        <dbReference type="Proteomes" id="UP000829291"/>
    </source>
</evidence>
<dbReference type="RefSeq" id="XP_046599515.1">
    <property type="nucleotide sequence ID" value="XM_046743559.1"/>
</dbReference>
<gene>
    <name evidence="4 5" type="primary">LOC107223239</name>
</gene>
<feature type="compositionally biased region" description="Acidic residues" evidence="1">
    <location>
        <begin position="1079"/>
        <end position="1094"/>
    </location>
</feature>
<dbReference type="InParanoid" id="A0A6J0BV78"/>
<accession>A0A6J0BV78</accession>
<feature type="region of interest" description="Disordered" evidence="1">
    <location>
        <begin position="287"/>
        <end position="318"/>
    </location>
</feature>
<feature type="compositionally biased region" description="Basic and acidic residues" evidence="1">
    <location>
        <begin position="631"/>
        <end position="641"/>
    </location>
</feature>
<keyword evidence="2" id="KW-0732">Signal</keyword>
<feature type="signal peptide" evidence="2">
    <location>
        <begin position="1"/>
        <end position="20"/>
    </location>
</feature>
<feature type="compositionally biased region" description="Basic residues" evidence="1">
    <location>
        <begin position="586"/>
        <end position="607"/>
    </location>
</feature>
<dbReference type="OrthoDB" id="6623421at2759"/>
<protein>
    <submittedName>
        <fullName evidence="4 5">Uncharacterized protein LOC107223239</fullName>
    </submittedName>
</protein>
<reference evidence="4 5" key="1">
    <citation type="submission" date="2025-05" db="UniProtKB">
        <authorList>
            <consortium name="RefSeq"/>
        </authorList>
    </citation>
    <scope>IDENTIFICATION</scope>
    <source>
        <tissue evidence="4 5">Thorax and Abdomen</tissue>
    </source>
</reference>
<feature type="region of interest" description="Disordered" evidence="1">
    <location>
        <begin position="1061"/>
        <end position="1094"/>
    </location>
</feature>
<dbReference type="AlphaFoldDB" id="A0A6J0BV78"/>
<evidence type="ECO:0000313" key="5">
    <source>
        <dbReference type="RefSeq" id="XP_046599515.1"/>
    </source>
</evidence>
<evidence type="ECO:0000313" key="4">
    <source>
        <dbReference type="RefSeq" id="XP_015518345.2"/>
    </source>
</evidence>
<name>A0A6J0BV78_NEOLC</name>
<dbReference type="RefSeq" id="XP_015518345.2">
    <property type="nucleotide sequence ID" value="XM_015662859.2"/>
</dbReference>
<dbReference type="GeneID" id="107223239"/>
<proteinExistence type="predicted"/>
<dbReference type="KEGG" id="nlo:107223239"/>
<feature type="chain" id="PRO_5045019082" evidence="2">
    <location>
        <begin position="21"/>
        <end position="1160"/>
    </location>
</feature>